<evidence type="ECO:0000313" key="3">
    <source>
        <dbReference type="Proteomes" id="UP000441754"/>
    </source>
</evidence>
<dbReference type="RefSeq" id="WP_154175156.1">
    <property type="nucleotide sequence ID" value="NZ_WJXZ01000006.1"/>
</dbReference>
<reference evidence="2 3" key="1">
    <citation type="journal article" date="2018" name="Antonie Van Leeuwenhoek">
        <title>Larkinella terrae sp. nov., isolated from soil on Jeju Island, South Korea.</title>
        <authorList>
            <person name="Ten L.N."/>
            <person name="Jeon J."/>
            <person name="Park S.J."/>
            <person name="Park S."/>
            <person name="Lee S.Y."/>
            <person name="Kim M.K."/>
            <person name="Jung H.Y."/>
        </authorList>
    </citation>
    <scope>NUCLEOTIDE SEQUENCE [LARGE SCALE GENOMIC DNA]</scope>
    <source>
        <strain evidence="2 3">KCTC 52001</strain>
    </source>
</reference>
<organism evidence="2 3">
    <name type="scientific">Larkinella terrae</name>
    <dbReference type="NCBI Taxonomy" id="2025311"/>
    <lineage>
        <taxon>Bacteria</taxon>
        <taxon>Pseudomonadati</taxon>
        <taxon>Bacteroidota</taxon>
        <taxon>Cytophagia</taxon>
        <taxon>Cytophagales</taxon>
        <taxon>Spirosomataceae</taxon>
        <taxon>Larkinella</taxon>
    </lineage>
</organism>
<name>A0A7K0EIU2_9BACT</name>
<proteinExistence type="predicted"/>
<gene>
    <name evidence="2" type="ORF">GJJ30_10735</name>
</gene>
<sequence length="70" mass="8075">MKLYCYRPGGHGQWSFFVVASSEEEAFAKVQAEVDCLRSEMHNYECQGWDTDYYSLEILEPGEVATNEND</sequence>
<protein>
    <submittedName>
        <fullName evidence="2">Uncharacterized protein</fullName>
    </submittedName>
</protein>
<dbReference type="AlphaFoldDB" id="A0A7K0EIU2"/>
<accession>A0A7K0EIU2</accession>
<keyword evidence="3" id="KW-1185">Reference proteome</keyword>
<dbReference type="Proteomes" id="UP000441754">
    <property type="component" value="Unassembled WGS sequence"/>
</dbReference>
<comment type="caution">
    <text evidence="2">The sequence shown here is derived from an EMBL/GenBank/DDBJ whole genome shotgun (WGS) entry which is preliminary data.</text>
</comment>
<keyword evidence="1" id="KW-0175">Coiled coil</keyword>
<evidence type="ECO:0000256" key="1">
    <source>
        <dbReference type="SAM" id="Coils"/>
    </source>
</evidence>
<evidence type="ECO:0000313" key="2">
    <source>
        <dbReference type="EMBL" id="MRS61763.1"/>
    </source>
</evidence>
<feature type="coiled-coil region" evidence="1">
    <location>
        <begin position="20"/>
        <end position="47"/>
    </location>
</feature>
<dbReference type="EMBL" id="WJXZ01000006">
    <property type="protein sequence ID" value="MRS61763.1"/>
    <property type="molecule type" value="Genomic_DNA"/>
</dbReference>